<feature type="transmembrane region" description="Helical" evidence="1">
    <location>
        <begin position="6"/>
        <end position="27"/>
    </location>
</feature>
<evidence type="ECO:0000313" key="3">
    <source>
        <dbReference type="Proteomes" id="UP001524586"/>
    </source>
</evidence>
<dbReference type="EMBL" id="JANIBK010000122">
    <property type="protein sequence ID" value="MCQ8130067.1"/>
    <property type="molecule type" value="Genomic_DNA"/>
</dbReference>
<accession>A0ABT1U890</accession>
<proteinExistence type="predicted"/>
<sequence>MNKQDGFSIVMAIFILVVLGLLGGYMLRFAGVQLGTFNAALLGARAYQAAHAGIEWGVARIDNGGACADIAAQTAMSFSGLEGFSVRMSCTSQNFSEADQTLTIYRINALSQFGAYSGSDYVARQLEVTLVK</sequence>
<keyword evidence="1" id="KW-0812">Transmembrane</keyword>
<name>A0ABT1U890_9GAMM</name>
<reference evidence="2 3" key="1">
    <citation type="submission" date="2022-07" db="EMBL/GenBank/DDBJ databases">
        <title>Methylomonas rivi sp. nov., Methylomonas rosea sp. nov., Methylomonas aureus sp. nov. and Methylomonas subterranea sp. nov., four novel methanotrophs isolated from a freshwater creek and the deep terrestrial subsurface.</title>
        <authorList>
            <person name="Abin C."/>
            <person name="Sankaranarayanan K."/>
            <person name="Garner C."/>
            <person name="Sindelar R."/>
            <person name="Kotary K."/>
            <person name="Garner R."/>
            <person name="Barclay S."/>
            <person name="Lawson P."/>
            <person name="Krumholz L."/>
        </authorList>
    </citation>
    <scope>NUCLEOTIDE SEQUENCE [LARGE SCALE GENOMIC DNA]</scope>
    <source>
        <strain evidence="2 3">WSC-6</strain>
    </source>
</reference>
<keyword evidence="1" id="KW-1133">Transmembrane helix</keyword>
<evidence type="ECO:0008006" key="4">
    <source>
        <dbReference type="Google" id="ProtNLM"/>
    </source>
</evidence>
<keyword evidence="3" id="KW-1185">Reference proteome</keyword>
<organism evidence="2 3">
    <name type="scientific">Methylomonas rivi</name>
    <dbReference type="NCBI Taxonomy" id="2952226"/>
    <lineage>
        <taxon>Bacteria</taxon>
        <taxon>Pseudomonadati</taxon>
        <taxon>Pseudomonadota</taxon>
        <taxon>Gammaproteobacteria</taxon>
        <taxon>Methylococcales</taxon>
        <taxon>Methylococcaceae</taxon>
        <taxon>Methylomonas</taxon>
    </lineage>
</organism>
<comment type="caution">
    <text evidence="2">The sequence shown here is derived from an EMBL/GenBank/DDBJ whole genome shotgun (WGS) entry which is preliminary data.</text>
</comment>
<keyword evidence="1" id="KW-0472">Membrane</keyword>
<protein>
    <recommendedName>
        <fullName evidence="4">Pilus assembly protein MshP</fullName>
    </recommendedName>
</protein>
<evidence type="ECO:0000256" key="1">
    <source>
        <dbReference type="SAM" id="Phobius"/>
    </source>
</evidence>
<evidence type="ECO:0000313" key="2">
    <source>
        <dbReference type="EMBL" id="MCQ8130067.1"/>
    </source>
</evidence>
<dbReference type="Proteomes" id="UP001524586">
    <property type="component" value="Unassembled WGS sequence"/>
</dbReference>
<dbReference type="RefSeq" id="WP_256616494.1">
    <property type="nucleotide sequence ID" value="NZ_JANIBK010000122.1"/>
</dbReference>
<gene>
    <name evidence="2" type="ORF">NP596_16535</name>
</gene>